<feature type="compositionally biased region" description="Low complexity" evidence="1">
    <location>
        <begin position="43"/>
        <end position="60"/>
    </location>
</feature>
<sequence>MKRVERRGTLESQALAAAQASGQQHHTSTIRLPPSNSMSGVRQAQAQAQQSQPQPPSNSQGSSIGRSDTLINAASFRGDSGRSTTHAQPSITVSSGRRGQPPAPAITALGSDEQDEDEEEDDDDDGTRLLLDDDIPTSNIGRGGVASRVGSKNNSRAGSRTRAGAGSRSVPTPPPMRGLHPPPGHGASNSAYNKRSPLARGAGGSDSPLNDDDADGEADSADPDAELLDAVTAADAGQHTDPDTSLSDAGDSGPRKRIVSDIDVEDGDADAELLEAVDAAEAISSSGGSERGGRR</sequence>
<keyword evidence="3" id="KW-1185">Reference proteome</keyword>
<proteinExistence type="predicted"/>
<gene>
    <name evidence="2" type="ORF">D9619_012837</name>
</gene>
<accession>A0A8H5EQU8</accession>
<name>A0A8H5EQU8_9AGAR</name>
<feature type="region of interest" description="Disordered" evidence="1">
    <location>
        <begin position="1"/>
        <end position="256"/>
    </location>
</feature>
<dbReference type="AlphaFoldDB" id="A0A8H5EQU8"/>
<feature type="compositionally biased region" description="Polar residues" evidence="1">
    <location>
        <begin position="25"/>
        <end position="42"/>
    </location>
</feature>
<comment type="caution">
    <text evidence="2">The sequence shown here is derived from an EMBL/GenBank/DDBJ whole genome shotgun (WGS) entry which is preliminary data.</text>
</comment>
<evidence type="ECO:0000313" key="3">
    <source>
        <dbReference type="Proteomes" id="UP000567179"/>
    </source>
</evidence>
<feature type="compositionally biased region" description="Acidic residues" evidence="1">
    <location>
        <begin position="112"/>
        <end position="125"/>
    </location>
</feature>
<protein>
    <submittedName>
        <fullName evidence="2">Uncharacterized protein</fullName>
    </submittedName>
</protein>
<evidence type="ECO:0000313" key="2">
    <source>
        <dbReference type="EMBL" id="KAF5309192.1"/>
    </source>
</evidence>
<feature type="compositionally biased region" description="Pro residues" evidence="1">
    <location>
        <begin position="171"/>
        <end position="184"/>
    </location>
</feature>
<dbReference type="EMBL" id="JAACJJ010000060">
    <property type="protein sequence ID" value="KAF5309192.1"/>
    <property type="molecule type" value="Genomic_DNA"/>
</dbReference>
<feature type="compositionally biased region" description="Polar residues" evidence="1">
    <location>
        <begin position="81"/>
        <end position="97"/>
    </location>
</feature>
<evidence type="ECO:0000256" key="1">
    <source>
        <dbReference type="SAM" id="MobiDB-lite"/>
    </source>
</evidence>
<reference evidence="2 3" key="1">
    <citation type="journal article" date="2020" name="ISME J.">
        <title>Uncovering the hidden diversity of litter-decomposition mechanisms in mushroom-forming fungi.</title>
        <authorList>
            <person name="Floudas D."/>
            <person name="Bentzer J."/>
            <person name="Ahren D."/>
            <person name="Johansson T."/>
            <person name="Persson P."/>
            <person name="Tunlid A."/>
        </authorList>
    </citation>
    <scope>NUCLEOTIDE SEQUENCE [LARGE SCALE GENOMIC DNA]</scope>
    <source>
        <strain evidence="2 3">CBS 101986</strain>
    </source>
</reference>
<organism evidence="2 3">
    <name type="scientific">Psilocybe cf. subviscida</name>
    <dbReference type="NCBI Taxonomy" id="2480587"/>
    <lineage>
        <taxon>Eukaryota</taxon>
        <taxon>Fungi</taxon>
        <taxon>Dikarya</taxon>
        <taxon>Basidiomycota</taxon>
        <taxon>Agaricomycotina</taxon>
        <taxon>Agaricomycetes</taxon>
        <taxon>Agaricomycetidae</taxon>
        <taxon>Agaricales</taxon>
        <taxon>Agaricineae</taxon>
        <taxon>Strophariaceae</taxon>
        <taxon>Psilocybe</taxon>
    </lineage>
</organism>
<feature type="compositionally biased region" description="Polar residues" evidence="1">
    <location>
        <begin position="61"/>
        <end position="72"/>
    </location>
</feature>
<feature type="compositionally biased region" description="Acidic residues" evidence="1">
    <location>
        <begin position="209"/>
        <end position="227"/>
    </location>
</feature>
<feature type="compositionally biased region" description="Low complexity" evidence="1">
    <location>
        <begin position="12"/>
        <end position="24"/>
    </location>
</feature>
<dbReference type="Proteomes" id="UP000567179">
    <property type="component" value="Unassembled WGS sequence"/>
</dbReference>